<feature type="compositionally biased region" description="Low complexity" evidence="1">
    <location>
        <begin position="272"/>
        <end position="281"/>
    </location>
</feature>
<evidence type="ECO:0000256" key="1">
    <source>
        <dbReference type="SAM" id="MobiDB-lite"/>
    </source>
</evidence>
<dbReference type="OrthoDB" id="430807at2759"/>
<accession>A0A9P1DPF2</accession>
<feature type="region of interest" description="Disordered" evidence="1">
    <location>
        <begin position="240"/>
        <end position="333"/>
    </location>
</feature>
<organism evidence="2">
    <name type="scientific">Cladocopium goreaui</name>
    <dbReference type="NCBI Taxonomy" id="2562237"/>
    <lineage>
        <taxon>Eukaryota</taxon>
        <taxon>Sar</taxon>
        <taxon>Alveolata</taxon>
        <taxon>Dinophyceae</taxon>
        <taxon>Suessiales</taxon>
        <taxon>Symbiodiniaceae</taxon>
        <taxon>Cladocopium</taxon>
    </lineage>
</organism>
<gene>
    <name evidence="2" type="ORF">C1SCF055_LOCUS38152</name>
</gene>
<dbReference type="Proteomes" id="UP001152797">
    <property type="component" value="Unassembled WGS sequence"/>
</dbReference>
<evidence type="ECO:0000313" key="3">
    <source>
        <dbReference type="EMBL" id="CAL1166531.1"/>
    </source>
</evidence>
<name>A0A9P1DPF2_9DINO</name>
<dbReference type="EMBL" id="CAMXCT010005735">
    <property type="protein sequence ID" value="CAI4013156.1"/>
    <property type="molecule type" value="Genomic_DNA"/>
</dbReference>
<reference evidence="2" key="1">
    <citation type="submission" date="2022-10" db="EMBL/GenBank/DDBJ databases">
        <authorList>
            <person name="Chen Y."/>
            <person name="Dougan E. K."/>
            <person name="Chan C."/>
            <person name="Rhodes N."/>
            <person name="Thang M."/>
        </authorList>
    </citation>
    <scope>NUCLEOTIDE SEQUENCE</scope>
</reference>
<evidence type="ECO:0000313" key="4">
    <source>
        <dbReference type="Proteomes" id="UP001152797"/>
    </source>
</evidence>
<comment type="caution">
    <text evidence="2">The sequence shown here is derived from an EMBL/GenBank/DDBJ whole genome shotgun (WGS) entry which is preliminary data.</text>
</comment>
<feature type="compositionally biased region" description="Basic and acidic residues" evidence="1">
    <location>
        <begin position="319"/>
        <end position="333"/>
    </location>
</feature>
<dbReference type="AlphaFoldDB" id="A0A9P1DPF2"/>
<keyword evidence="4" id="KW-1185">Reference proteome</keyword>
<dbReference type="EMBL" id="CAMXCT030005735">
    <property type="protein sequence ID" value="CAL4800468.1"/>
    <property type="molecule type" value="Genomic_DNA"/>
</dbReference>
<protein>
    <submittedName>
        <fullName evidence="2">Uncharacterized protein</fullName>
    </submittedName>
</protein>
<sequence>MEAFYELYTLWCQGNQSEESEIAKSRCFAQVYEERWKGMVQFREASQHARFRSVTHVFGEDFVAIINEKVKPVRNRELRAEILVGSLNWRDYYVQYGTDMAGLVTKPNSDLSVNHCWRFIRRAEDYPFHPDDCILLVKYLVNSQSLSQPPLAALPVKFAERLIKNLESLPRNLLSDRAKKELHGFNVHIIKDANVRQDWQSVSEPIWWFSRDTRALCLAPNPEGWERFAPGPVQTVTILPSKKDHATKQPRKRGRAPRASGPGEQQIFAEKSSVASVAVPPQVDAEEPEPPQPSAVATPAQPPPPERATFAGRTGVGSDEFRTSWNDRRAMYY</sequence>
<dbReference type="EMBL" id="CAMXCT020005735">
    <property type="protein sequence ID" value="CAL1166531.1"/>
    <property type="molecule type" value="Genomic_DNA"/>
</dbReference>
<proteinExistence type="predicted"/>
<evidence type="ECO:0000313" key="2">
    <source>
        <dbReference type="EMBL" id="CAI4013156.1"/>
    </source>
</evidence>
<reference evidence="3" key="2">
    <citation type="submission" date="2024-04" db="EMBL/GenBank/DDBJ databases">
        <authorList>
            <person name="Chen Y."/>
            <person name="Shah S."/>
            <person name="Dougan E. K."/>
            <person name="Thang M."/>
            <person name="Chan C."/>
        </authorList>
    </citation>
    <scope>NUCLEOTIDE SEQUENCE [LARGE SCALE GENOMIC DNA]</scope>
</reference>